<dbReference type="Proteomes" id="UP000886998">
    <property type="component" value="Unassembled WGS sequence"/>
</dbReference>
<evidence type="ECO:0000313" key="2">
    <source>
        <dbReference type="Proteomes" id="UP000886998"/>
    </source>
</evidence>
<evidence type="ECO:0000313" key="1">
    <source>
        <dbReference type="EMBL" id="GFY73701.1"/>
    </source>
</evidence>
<dbReference type="EMBL" id="BMAV01020289">
    <property type="protein sequence ID" value="GFY73701.1"/>
    <property type="molecule type" value="Genomic_DNA"/>
</dbReference>
<keyword evidence="2" id="KW-1185">Reference proteome</keyword>
<dbReference type="AlphaFoldDB" id="A0A8X7CMS5"/>
<protein>
    <submittedName>
        <fullName evidence="1">Uncharacterized protein</fullName>
    </submittedName>
</protein>
<reference evidence="1" key="1">
    <citation type="submission" date="2020-08" db="EMBL/GenBank/DDBJ databases">
        <title>Multicomponent nature underlies the extraordinary mechanical properties of spider dragline silk.</title>
        <authorList>
            <person name="Kono N."/>
            <person name="Nakamura H."/>
            <person name="Mori M."/>
            <person name="Yoshida Y."/>
            <person name="Ohtoshi R."/>
            <person name="Malay A.D."/>
            <person name="Moran D.A.P."/>
            <person name="Tomita M."/>
            <person name="Numata K."/>
            <person name="Arakawa K."/>
        </authorList>
    </citation>
    <scope>NUCLEOTIDE SEQUENCE</scope>
</reference>
<organism evidence="1 2">
    <name type="scientific">Trichonephila inaurata madagascariensis</name>
    <dbReference type="NCBI Taxonomy" id="2747483"/>
    <lineage>
        <taxon>Eukaryota</taxon>
        <taxon>Metazoa</taxon>
        <taxon>Ecdysozoa</taxon>
        <taxon>Arthropoda</taxon>
        <taxon>Chelicerata</taxon>
        <taxon>Arachnida</taxon>
        <taxon>Araneae</taxon>
        <taxon>Araneomorphae</taxon>
        <taxon>Entelegynae</taxon>
        <taxon>Araneoidea</taxon>
        <taxon>Nephilidae</taxon>
        <taxon>Trichonephila</taxon>
        <taxon>Trichonephila inaurata</taxon>
    </lineage>
</organism>
<sequence>MTFIPEVIVLDSLKRRLIMEKIVGLVFEKNNGALKDFISSKQRQSKKIYRQFAIIYVYIYTSLSARLQRRDILILKRCSLAYGVNNRILGTIYYD</sequence>
<accession>A0A8X7CMS5</accession>
<name>A0A8X7CMS5_9ARAC</name>
<gene>
    <name evidence="1" type="ORF">TNIN_381691</name>
</gene>
<proteinExistence type="predicted"/>
<comment type="caution">
    <text evidence="1">The sequence shown here is derived from an EMBL/GenBank/DDBJ whole genome shotgun (WGS) entry which is preliminary data.</text>
</comment>